<dbReference type="SUPFAM" id="SSF55681">
    <property type="entry name" value="Class II aaRS and biotin synthetases"/>
    <property type="match status" value="1"/>
</dbReference>
<evidence type="ECO:0000259" key="2">
    <source>
        <dbReference type="PROSITE" id="PS51733"/>
    </source>
</evidence>
<dbReference type="GeneID" id="93112778"/>
<accession>A0ABZ2E8J0</accession>
<dbReference type="NCBIfam" id="TIGR00121">
    <property type="entry name" value="birA_ligase"/>
    <property type="match status" value="1"/>
</dbReference>
<sequence>MAKGLVLEIEYLCECQSTQIKLIEDIKSFKKSPPCALIADYQSNGIGSRANSWQSPKGNLYLSFALNENDLPKDLEPASASIYFAFILVLTLRDMGSKLWLKWPNDIYLGNRKIAGIITTKSKGVYICGIGMNLKNSPHYADCLDIELNRDLIVDLYFKNLNLKPQWKQIFSKYLIEFELSKNFCVHIDDEQVSLNGAILQNDGSIIINNKRVYSAR</sequence>
<gene>
    <name evidence="3" type="ORF">CVIC9261_01670</name>
</gene>
<dbReference type="EMBL" id="CP144916">
    <property type="protein sequence ID" value="WWC42066.1"/>
    <property type="molecule type" value="Genomic_DNA"/>
</dbReference>
<dbReference type="RefSeq" id="WP_236861084.1">
    <property type="nucleotide sequence ID" value="NZ_CP018793.1"/>
</dbReference>
<dbReference type="PANTHER" id="PTHR12835">
    <property type="entry name" value="BIOTIN PROTEIN LIGASE"/>
    <property type="match status" value="1"/>
</dbReference>
<keyword evidence="4" id="KW-1185">Reference proteome</keyword>
<evidence type="ECO:0000313" key="4">
    <source>
        <dbReference type="Proteomes" id="UP001318120"/>
    </source>
</evidence>
<proteinExistence type="predicted"/>
<name>A0ABZ2E8J0_9BACT</name>
<dbReference type="NCBIfam" id="NF006294">
    <property type="entry name" value="PRK08477.1"/>
    <property type="match status" value="1"/>
</dbReference>
<evidence type="ECO:0000313" key="3">
    <source>
        <dbReference type="EMBL" id="WWC42066.1"/>
    </source>
</evidence>
<dbReference type="Pfam" id="PF03099">
    <property type="entry name" value="BPL_LplA_LipB"/>
    <property type="match status" value="1"/>
</dbReference>
<dbReference type="InterPro" id="IPR004408">
    <property type="entry name" value="Biotin_CoA_COase_ligase"/>
</dbReference>
<dbReference type="Gene3D" id="3.30.930.10">
    <property type="entry name" value="Bira Bifunctional Protein, Domain 2"/>
    <property type="match status" value="1"/>
</dbReference>
<dbReference type="PROSITE" id="PS51733">
    <property type="entry name" value="BPL_LPL_CATALYTIC"/>
    <property type="match status" value="1"/>
</dbReference>
<dbReference type="Proteomes" id="UP001318120">
    <property type="component" value="Chromosome"/>
</dbReference>
<protein>
    <submittedName>
        <fullName evidence="3">Biotin--[acetyl-CoA-carboxylase] ligase</fullName>
        <ecNumber evidence="3">6.3.4.15</ecNumber>
    </submittedName>
</protein>
<evidence type="ECO:0000256" key="1">
    <source>
        <dbReference type="ARBA" id="ARBA00022598"/>
    </source>
</evidence>
<dbReference type="InterPro" id="IPR004143">
    <property type="entry name" value="BPL_LPL_catalytic"/>
</dbReference>
<dbReference type="InterPro" id="IPR045864">
    <property type="entry name" value="aa-tRNA-synth_II/BPL/LPL"/>
</dbReference>
<reference evidence="3 4" key="1">
    <citation type="journal article" date="2017" name="Genome Biol. Evol.">
        <title>Comparative Genomic Analysis Identifies a Campylobacter Clade Deficient in Selenium Metabolism.</title>
        <authorList>
            <person name="Miller W.G."/>
            <person name="Yee E."/>
            <person name="Lopes B.S."/>
            <person name="Chapman M.H."/>
            <person name="Huynh S."/>
            <person name="Bono J.L."/>
            <person name="Parker C.T."/>
            <person name="Strachan N.J.C."/>
            <person name="Forbes K.J."/>
        </authorList>
    </citation>
    <scope>NUCLEOTIDE SEQUENCE [LARGE SCALE GENOMIC DNA]</scope>
    <source>
        <strain evidence="3 4">RM9261</strain>
    </source>
</reference>
<feature type="domain" description="BPL/LPL catalytic" evidence="2">
    <location>
        <begin position="4"/>
        <end position="179"/>
    </location>
</feature>
<keyword evidence="1 3" id="KW-0436">Ligase</keyword>
<organism evidence="3 4">
    <name type="scientific">Campylobacter vicugnae</name>
    <dbReference type="NCBI Taxonomy" id="1660076"/>
    <lineage>
        <taxon>Bacteria</taxon>
        <taxon>Pseudomonadati</taxon>
        <taxon>Campylobacterota</taxon>
        <taxon>Epsilonproteobacteria</taxon>
        <taxon>Campylobacterales</taxon>
        <taxon>Campylobacteraceae</taxon>
        <taxon>Campylobacter</taxon>
    </lineage>
</organism>
<dbReference type="PANTHER" id="PTHR12835:SF5">
    <property type="entry name" value="BIOTIN--PROTEIN LIGASE"/>
    <property type="match status" value="1"/>
</dbReference>
<dbReference type="GO" id="GO:0004077">
    <property type="term" value="F:biotin--[biotin carboxyl-carrier protein] ligase activity"/>
    <property type="evidence" value="ECO:0007669"/>
    <property type="project" value="UniProtKB-EC"/>
</dbReference>
<dbReference type="EC" id="6.3.4.15" evidence="3"/>